<evidence type="ECO:0000256" key="4">
    <source>
        <dbReference type="ARBA" id="ARBA00022989"/>
    </source>
</evidence>
<feature type="transmembrane region" description="Helical" evidence="8">
    <location>
        <begin position="364"/>
        <end position="385"/>
    </location>
</feature>
<feature type="compositionally biased region" description="Polar residues" evidence="7">
    <location>
        <begin position="1"/>
        <end position="22"/>
    </location>
</feature>
<dbReference type="Pfam" id="PF03381">
    <property type="entry name" value="CDC50"/>
    <property type="match status" value="1"/>
</dbReference>
<evidence type="ECO:0000256" key="8">
    <source>
        <dbReference type="SAM" id="Phobius"/>
    </source>
</evidence>
<dbReference type="AlphaFoldDB" id="N1J7X0"/>
<dbReference type="EMBL" id="CAUH01002716">
    <property type="protein sequence ID" value="CCU76525.1"/>
    <property type="molecule type" value="Genomic_DNA"/>
</dbReference>
<dbReference type="InterPro" id="IPR005045">
    <property type="entry name" value="CDC50/LEM3_fam"/>
</dbReference>
<dbReference type="InParanoid" id="N1J7X0"/>
<dbReference type="HOGENOM" id="CLU_025025_0_1_1"/>
<feature type="transmembrane region" description="Helical" evidence="8">
    <location>
        <begin position="51"/>
        <end position="73"/>
    </location>
</feature>
<dbReference type="Proteomes" id="UP000015441">
    <property type="component" value="Unassembled WGS sequence"/>
</dbReference>
<evidence type="ECO:0000256" key="5">
    <source>
        <dbReference type="ARBA" id="ARBA00023136"/>
    </source>
</evidence>
<gene>
    <name evidence="9" type="ORF">BGHDH14_bgh05620</name>
</gene>
<keyword evidence="3 8" id="KW-0812">Transmembrane</keyword>
<proteinExistence type="inferred from homology"/>
<dbReference type="FunCoup" id="N1J7X0">
    <property type="interactions" value="447"/>
</dbReference>
<dbReference type="GO" id="GO:0005783">
    <property type="term" value="C:endoplasmic reticulum"/>
    <property type="evidence" value="ECO:0007669"/>
    <property type="project" value="TreeGrafter"/>
</dbReference>
<reference evidence="9 10" key="1">
    <citation type="journal article" date="2010" name="Science">
        <title>Genome expansion and gene loss in powdery mildew fungi reveal tradeoffs in extreme parasitism.</title>
        <authorList>
            <person name="Spanu P.D."/>
            <person name="Abbott J.C."/>
            <person name="Amselem J."/>
            <person name="Burgis T.A."/>
            <person name="Soanes D.M."/>
            <person name="Stueber K."/>
            <person name="Ver Loren van Themaat E."/>
            <person name="Brown J.K.M."/>
            <person name="Butcher S.A."/>
            <person name="Gurr S.J."/>
            <person name="Lebrun M.-H."/>
            <person name="Ridout C.J."/>
            <person name="Schulze-Lefert P."/>
            <person name="Talbot N.J."/>
            <person name="Ahmadinejad N."/>
            <person name="Ametz C."/>
            <person name="Barton G.R."/>
            <person name="Benjdia M."/>
            <person name="Bidzinski P."/>
            <person name="Bindschedler L.V."/>
            <person name="Both M."/>
            <person name="Brewer M.T."/>
            <person name="Cadle-Davidson L."/>
            <person name="Cadle-Davidson M.M."/>
            <person name="Collemare J."/>
            <person name="Cramer R."/>
            <person name="Frenkel O."/>
            <person name="Godfrey D."/>
            <person name="Harriman J."/>
            <person name="Hoede C."/>
            <person name="King B.C."/>
            <person name="Klages S."/>
            <person name="Kleemann J."/>
            <person name="Knoll D."/>
            <person name="Koti P.S."/>
            <person name="Kreplak J."/>
            <person name="Lopez-Ruiz F.J."/>
            <person name="Lu X."/>
            <person name="Maekawa T."/>
            <person name="Mahanil S."/>
            <person name="Micali C."/>
            <person name="Milgroom M.G."/>
            <person name="Montana G."/>
            <person name="Noir S."/>
            <person name="O'Connell R.J."/>
            <person name="Oberhaensli S."/>
            <person name="Parlange F."/>
            <person name="Pedersen C."/>
            <person name="Quesneville H."/>
            <person name="Reinhardt R."/>
            <person name="Rott M."/>
            <person name="Sacristan S."/>
            <person name="Schmidt S.M."/>
            <person name="Schoen M."/>
            <person name="Skamnioti P."/>
            <person name="Sommer H."/>
            <person name="Stephens A."/>
            <person name="Takahara H."/>
            <person name="Thordal-Christensen H."/>
            <person name="Vigouroux M."/>
            <person name="Wessling R."/>
            <person name="Wicker T."/>
            <person name="Panstruga R."/>
        </authorList>
    </citation>
    <scope>NUCLEOTIDE SEQUENCE [LARGE SCALE GENOMIC DNA]</scope>
    <source>
        <strain evidence="9">DH14</strain>
    </source>
</reference>
<comment type="subcellular location">
    <subcellularLocation>
        <location evidence="1">Membrane</location>
        <topology evidence="1">Multi-pass membrane protein</topology>
    </subcellularLocation>
</comment>
<evidence type="ECO:0000313" key="9">
    <source>
        <dbReference type="EMBL" id="CCU76525.1"/>
    </source>
</evidence>
<comment type="similarity">
    <text evidence="2 6">Belongs to the CDC50/LEM3 family.</text>
</comment>
<dbReference type="PANTHER" id="PTHR10926:SF0">
    <property type="entry name" value="CDC50, ISOFORM A"/>
    <property type="match status" value="1"/>
</dbReference>
<name>N1J7X0_BLUG1</name>
<evidence type="ECO:0000256" key="6">
    <source>
        <dbReference type="PIRNR" id="PIRNR015840"/>
    </source>
</evidence>
<dbReference type="eggNOG" id="KOG2952">
    <property type="taxonomic scope" value="Eukaryota"/>
</dbReference>
<sequence length="419" mass="46885">MTDTRPGQVEDSNSLETNQQDASKQKSRKPANTAFRQQRLKAWQPILTPKTVLPLFFAIGLIFGPIGGGLLYASSQVQEIVLDYSRCFLDAPEYPDTSIMPSNLVESHFNKNSSSVQGSVPSWSRQNIEYTYAPGVVVPTIQCTLNFSIPSSMEPPVLFYYKLTKFYQNHRRYAKSFNAAQLAGKAVSHTEIGSSDCTPLTTGPGSDAHKAYYPCGLAANSVFNDTFYSPVLLNVPGASETNETYFFEKNKGISWDSDKELYGESEYAKDWSQVLVPPNWVLRYPNNYTDDNHPNLKEDEAFQVWMRLAGLPTFSKLAQRNDTHVMKTGTYSIKVDHHFNVIDYGGTKSIIISTRTVLGGRNPFLGIAYVAVSAICIILGTLFTISHLIRPRKLGDHTYLSWNNEQPNTTLGKRREGNE</sequence>
<evidence type="ECO:0000256" key="3">
    <source>
        <dbReference type="ARBA" id="ARBA00022692"/>
    </source>
</evidence>
<organism evidence="9 10">
    <name type="scientific">Blumeria graminis f. sp. hordei (strain DH14)</name>
    <name type="common">Barley powdery mildew</name>
    <name type="synonym">Oidium monilioides f. sp. hordei</name>
    <dbReference type="NCBI Taxonomy" id="546991"/>
    <lineage>
        <taxon>Eukaryota</taxon>
        <taxon>Fungi</taxon>
        <taxon>Dikarya</taxon>
        <taxon>Ascomycota</taxon>
        <taxon>Pezizomycotina</taxon>
        <taxon>Leotiomycetes</taxon>
        <taxon>Erysiphales</taxon>
        <taxon>Erysiphaceae</taxon>
        <taxon>Blumeria</taxon>
        <taxon>Blumeria hordei</taxon>
    </lineage>
</organism>
<evidence type="ECO:0000256" key="7">
    <source>
        <dbReference type="SAM" id="MobiDB-lite"/>
    </source>
</evidence>
<protein>
    <submittedName>
        <fullName evidence="9">Putative LEM3/CDC50 family protein/putative CDC50 family protein</fullName>
    </submittedName>
</protein>
<comment type="caution">
    <text evidence="9">The sequence shown here is derived from an EMBL/GenBank/DDBJ whole genome shotgun (WGS) entry which is preliminary data.</text>
</comment>
<dbReference type="PIRSF" id="PIRSF015840">
    <property type="entry name" value="DUF284_TM_euk"/>
    <property type="match status" value="1"/>
</dbReference>
<accession>N1J7X0</accession>
<keyword evidence="10" id="KW-1185">Reference proteome</keyword>
<evidence type="ECO:0000256" key="1">
    <source>
        <dbReference type="ARBA" id="ARBA00004141"/>
    </source>
</evidence>
<dbReference type="STRING" id="546991.N1J7X0"/>
<keyword evidence="5 6" id="KW-0472">Membrane</keyword>
<dbReference type="GO" id="GO:0005794">
    <property type="term" value="C:Golgi apparatus"/>
    <property type="evidence" value="ECO:0007669"/>
    <property type="project" value="TreeGrafter"/>
</dbReference>
<evidence type="ECO:0000256" key="2">
    <source>
        <dbReference type="ARBA" id="ARBA00009457"/>
    </source>
</evidence>
<dbReference type="OrthoDB" id="340608at2759"/>
<keyword evidence="4 8" id="KW-1133">Transmembrane helix</keyword>
<evidence type="ECO:0000313" key="10">
    <source>
        <dbReference type="Proteomes" id="UP000015441"/>
    </source>
</evidence>
<dbReference type="PANTHER" id="PTHR10926">
    <property type="entry name" value="CELL CYCLE CONTROL PROTEIN 50"/>
    <property type="match status" value="1"/>
</dbReference>
<dbReference type="GO" id="GO:0045332">
    <property type="term" value="P:phospholipid translocation"/>
    <property type="evidence" value="ECO:0007669"/>
    <property type="project" value="UniProtKB-UniRule"/>
</dbReference>
<feature type="region of interest" description="Disordered" evidence="7">
    <location>
        <begin position="1"/>
        <end position="33"/>
    </location>
</feature>
<dbReference type="GO" id="GO:0005886">
    <property type="term" value="C:plasma membrane"/>
    <property type="evidence" value="ECO:0007669"/>
    <property type="project" value="TreeGrafter"/>
</dbReference>